<accession>A0ABS1HFD3</accession>
<keyword evidence="1" id="KW-0732">Signal</keyword>
<dbReference type="EMBL" id="JAENRR010000005">
    <property type="protein sequence ID" value="MBK3516356.1"/>
    <property type="molecule type" value="Genomic_DNA"/>
</dbReference>
<keyword evidence="3" id="KW-1185">Reference proteome</keyword>
<dbReference type="Proteomes" id="UP000605676">
    <property type="component" value="Unassembled WGS sequence"/>
</dbReference>
<evidence type="ECO:0000313" key="2">
    <source>
        <dbReference type="EMBL" id="MBK3516356.1"/>
    </source>
</evidence>
<protein>
    <submittedName>
        <fullName evidence="2">SPOR domain-containing protein</fullName>
    </submittedName>
</protein>
<feature type="signal peptide" evidence="1">
    <location>
        <begin position="1"/>
        <end position="21"/>
    </location>
</feature>
<proteinExistence type="predicted"/>
<gene>
    <name evidence="2" type="ORF">JIV24_03320</name>
</gene>
<evidence type="ECO:0000313" key="3">
    <source>
        <dbReference type="Proteomes" id="UP000605676"/>
    </source>
</evidence>
<comment type="caution">
    <text evidence="2">The sequence shown here is derived from an EMBL/GenBank/DDBJ whole genome shotgun (WGS) entry which is preliminary data.</text>
</comment>
<evidence type="ECO:0000256" key="1">
    <source>
        <dbReference type="SAM" id="SignalP"/>
    </source>
</evidence>
<feature type="chain" id="PRO_5047131843" evidence="1">
    <location>
        <begin position="22"/>
        <end position="210"/>
    </location>
</feature>
<reference evidence="2 3" key="1">
    <citation type="submission" date="2021-01" db="EMBL/GenBank/DDBJ databases">
        <title>Carboxyliciviraga sp.nov., isolated from coastal sediments.</title>
        <authorList>
            <person name="Lu D."/>
            <person name="Zhang T."/>
        </authorList>
    </citation>
    <scope>NUCLEOTIDE SEQUENCE [LARGE SCALE GENOMIC DNA]</scope>
    <source>
        <strain evidence="2 3">N1Y132</strain>
    </source>
</reference>
<sequence>MKLKYFIIFSLLMATFTVAQADKLEALRTNKKIIRMSEARAPYFAIQIIALKLPPQVPEFFTNVDVVREYPCNDGYLRFCVGEFNSYEDAKAAIDGVKGKGYEQAFVVNTRDYSFKNQAGTVAGKSSSKKIDPNKLYTIQLSAFRFPVYLSHFENIDDVMEFRMKDKIFRYTTGEFKGDVAEQELDRIKALGYKGAHLVELDKYLPFKIE</sequence>
<organism evidence="2 3">
    <name type="scientific">Carboxylicivirga marina</name>
    <dbReference type="NCBI Taxonomy" id="2800988"/>
    <lineage>
        <taxon>Bacteria</taxon>
        <taxon>Pseudomonadati</taxon>
        <taxon>Bacteroidota</taxon>
        <taxon>Bacteroidia</taxon>
        <taxon>Marinilabiliales</taxon>
        <taxon>Marinilabiliaceae</taxon>
        <taxon>Carboxylicivirga</taxon>
    </lineage>
</organism>
<name>A0ABS1HFD3_9BACT</name>